<dbReference type="Pfam" id="PF01370">
    <property type="entry name" value="Epimerase"/>
    <property type="match status" value="1"/>
</dbReference>
<dbReference type="PANTHER" id="PTHR11092">
    <property type="entry name" value="SUGAR NUCLEOTIDE EPIMERASE RELATED"/>
    <property type="match status" value="1"/>
</dbReference>
<dbReference type="InterPro" id="IPR001509">
    <property type="entry name" value="Epimerase_deHydtase"/>
</dbReference>
<dbReference type="NCBIfam" id="TIGR01777">
    <property type="entry name" value="yfcH"/>
    <property type="match status" value="1"/>
</dbReference>
<dbReference type="SUPFAM" id="SSF51735">
    <property type="entry name" value="NAD(P)-binding Rossmann-fold domains"/>
    <property type="match status" value="1"/>
</dbReference>
<dbReference type="InterPro" id="IPR013549">
    <property type="entry name" value="DUF1731"/>
</dbReference>
<comment type="similarity">
    <text evidence="1">Belongs to the NAD(P)-dependent epimerase/dehydratase family. SDR39U1 subfamily.</text>
</comment>
<dbReference type="InterPro" id="IPR036291">
    <property type="entry name" value="NAD(P)-bd_dom_sf"/>
</dbReference>
<dbReference type="EMBL" id="CP002344">
    <property type="protein sequence ID" value="ADU51556.1"/>
    <property type="molecule type" value="Genomic_DNA"/>
</dbReference>
<feature type="domain" description="DUF1731" evidence="3">
    <location>
        <begin position="267"/>
        <end position="314"/>
    </location>
</feature>
<dbReference type="eggNOG" id="COG1090">
    <property type="taxonomic scope" value="Bacteria"/>
</dbReference>
<name>E6SMR4_THEM7</name>
<reference evidence="5" key="2">
    <citation type="journal article" date="2010" name="Stand. Genomic Sci.">
        <title>Complete genome sequence of Thermaerobacter marianensis type strain (7p75aT).</title>
        <authorList>
            <person name="Han C."/>
            <person name="Gu W."/>
            <person name="Zhang X."/>
            <person name="Lapidus A."/>
            <person name="Nolan M."/>
            <person name="Copeland A."/>
            <person name="Lucas S."/>
            <person name="Glavina Del Rio T."/>
            <person name="Tice H."/>
            <person name="Cheng J."/>
            <person name="Tapia R."/>
            <person name="Goodwin L."/>
            <person name="Pitluck S."/>
            <person name="Pagani I."/>
            <person name="Ivanova N."/>
            <person name="Mavromatis K."/>
            <person name="Mikhailova N."/>
            <person name="Pati A."/>
            <person name="Chen A."/>
            <person name="Palaniappan K."/>
            <person name="Land M."/>
            <person name="Hauser L."/>
            <person name="Chang Y."/>
            <person name="Jeffries C."/>
            <person name="Schneider S."/>
            <person name="Rohde M."/>
            <person name="Goker M."/>
            <person name="Pukall R."/>
            <person name="Woyke T."/>
            <person name="Bristow J."/>
            <person name="Eisen J."/>
            <person name="Markowitz V."/>
            <person name="Hugenholtz P."/>
            <person name="Kyrpides N."/>
            <person name="Klenk H."/>
            <person name="Detter J."/>
        </authorList>
    </citation>
    <scope>NUCLEOTIDE SEQUENCE [LARGE SCALE GENOMIC DNA]</scope>
    <source>
        <strain evidence="5">ATCC 700841 / DSM 12885 / JCM 10246 / 7p75a</strain>
    </source>
</reference>
<sequence>MRVVIGGGTGLIGSALAHRLLEDGHEVVVLTRSPGTAAGGGGPEAAGPGHLRRVTWTAAPAGPGEPEPAWWEAVEGAGAVVNLAGESIAAGRWTPRQKERILQSRLQATRALVQAIAAARRKPAVLVSGSAVGYYGPRGDEAIDETAPPGTDFLSRVCVAWEAEARKAEEAGVRVALVRTGLVLAREGGALPRLVLPFRLGAGGPLGSGRQWVPWIHVDDLVGLIRFLLAAEGQEGPFNGTAPHPVTNRDFARVLGKVLGRPAWLPAPAFALRLALGEMADALLLSGQRAVPRRALAEGFVFRFPEVEPALRDVLGR</sequence>
<dbReference type="Pfam" id="PF08338">
    <property type="entry name" value="DUF1731"/>
    <property type="match status" value="1"/>
</dbReference>
<evidence type="ECO:0000259" key="2">
    <source>
        <dbReference type="Pfam" id="PF01370"/>
    </source>
</evidence>
<dbReference type="PANTHER" id="PTHR11092:SF0">
    <property type="entry name" value="EPIMERASE FAMILY PROTEIN SDR39U1"/>
    <property type="match status" value="1"/>
</dbReference>
<dbReference type="CDD" id="cd05242">
    <property type="entry name" value="SDR_a8"/>
    <property type="match status" value="1"/>
</dbReference>
<keyword evidence="5" id="KW-1185">Reference proteome</keyword>
<dbReference type="Proteomes" id="UP000008915">
    <property type="component" value="Chromosome"/>
</dbReference>
<dbReference type="RefSeq" id="WP_013495860.1">
    <property type="nucleotide sequence ID" value="NC_014831.1"/>
</dbReference>
<dbReference type="HOGENOM" id="CLU_047373_0_3_9"/>
<dbReference type="STRING" id="644966.Tmar_1443"/>
<dbReference type="KEGG" id="tmr:Tmar_1443"/>
<proteinExistence type="inferred from homology"/>
<dbReference type="InterPro" id="IPR010099">
    <property type="entry name" value="SDR39U1"/>
</dbReference>
<gene>
    <name evidence="4" type="ordered locus">Tmar_1443</name>
</gene>
<evidence type="ECO:0000313" key="5">
    <source>
        <dbReference type="Proteomes" id="UP000008915"/>
    </source>
</evidence>
<protein>
    <recommendedName>
        <fullName evidence="6">NAD-dependent epimerase/dehydratase</fullName>
    </recommendedName>
</protein>
<evidence type="ECO:0008006" key="6">
    <source>
        <dbReference type="Google" id="ProtNLM"/>
    </source>
</evidence>
<dbReference type="Gene3D" id="3.40.50.720">
    <property type="entry name" value="NAD(P)-binding Rossmann-like Domain"/>
    <property type="match status" value="1"/>
</dbReference>
<feature type="domain" description="NAD-dependent epimerase/dehydratase" evidence="2">
    <location>
        <begin position="3"/>
        <end position="232"/>
    </location>
</feature>
<evidence type="ECO:0000259" key="3">
    <source>
        <dbReference type="Pfam" id="PF08338"/>
    </source>
</evidence>
<dbReference type="AlphaFoldDB" id="E6SMR4"/>
<dbReference type="OrthoDB" id="9801773at2"/>
<evidence type="ECO:0000313" key="4">
    <source>
        <dbReference type="EMBL" id="ADU51556.1"/>
    </source>
</evidence>
<reference evidence="4 5" key="1">
    <citation type="journal article" date="2010" name="Stand. Genomic Sci.">
        <title>Complete genome sequence of Thermaerobacter marianensis type strain (7p75a).</title>
        <authorList>
            <person name="Han C."/>
            <person name="Gu W."/>
            <person name="Zhang X."/>
            <person name="Lapidus A."/>
            <person name="Nolan M."/>
            <person name="Copeland A."/>
            <person name="Lucas S."/>
            <person name="Del Rio T.G."/>
            <person name="Tice H."/>
            <person name="Cheng J.F."/>
            <person name="Tapia R."/>
            <person name="Goodwin L."/>
            <person name="Pitluck S."/>
            <person name="Pagani I."/>
            <person name="Ivanova N."/>
            <person name="Mavromatis K."/>
            <person name="Mikhailova N."/>
            <person name="Pati A."/>
            <person name="Chen A."/>
            <person name="Palaniappan K."/>
            <person name="Land M."/>
            <person name="Hauser L."/>
            <person name="Chang Y.J."/>
            <person name="Jeffries C.D."/>
            <person name="Schneider S."/>
            <person name="Rohde M."/>
            <person name="Goker M."/>
            <person name="Pukall R."/>
            <person name="Woyke T."/>
            <person name="Bristow J."/>
            <person name="Eisen J.A."/>
            <person name="Markowitz V."/>
            <person name="Hugenholtz P."/>
            <person name="Kyrpides N.C."/>
            <person name="Klenk H.P."/>
            <person name="Detter J.C."/>
        </authorList>
    </citation>
    <scope>NUCLEOTIDE SEQUENCE [LARGE SCALE GENOMIC DNA]</scope>
    <source>
        <strain evidence="5">ATCC 700841 / DSM 12885 / JCM 10246 / 7p75a</strain>
    </source>
</reference>
<accession>E6SMR4</accession>
<organism evidence="4 5">
    <name type="scientific">Thermaerobacter marianensis (strain ATCC 700841 / DSM 12885 / JCM 10246 / 7p75a)</name>
    <dbReference type="NCBI Taxonomy" id="644966"/>
    <lineage>
        <taxon>Bacteria</taxon>
        <taxon>Bacillati</taxon>
        <taxon>Bacillota</taxon>
        <taxon>Clostridia</taxon>
        <taxon>Eubacteriales</taxon>
        <taxon>Clostridiales Family XVII. Incertae Sedis</taxon>
        <taxon>Thermaerobacter</taxon>
    </lineage>
</organism>
<evidence type="ECO:0000256" key="1">
    <source>
        <dbReference type="ARBA" id="ARBA00009353"/>
    </source>
</evidence>